<accession>A0A6G1H6Y2</accession>
<keyword evidence="3" id="KW-0732">Signal</keyword>
<protein>
    <submittedName>
        <fullName evidence="5">Alpha/beta-hydrolase</fullName>
    </submittedName>
</protein>
<reference evidence="5" key="1">
    <citation type="journal article" date="2020" name="Stud. Mycol.">
        <title>101 Dothideomycetes genomes: a test case for predicting lifestyles and emergence of pathogens.</title>
        <authorList>
            <person name="Haridas S."/>
            <person name="Albert R."/>
            <person name="Binder M."/>
            <person name="Bloem J."/>
            <person name="Labutti K."/>
            <person name="Salamov A."/>
            <person name="Andreopoulos B."/>
            <person name="Baker S."/>
            <person name="Barry K."/>
            <person name="Bills G."/>
            <person name="Bluhm B."/>
            <person name="Cannon C."/>
            <person name="Castanera R."/>
            <person name="Culley D."/>
            <person name="Daum C."/>
            <person name="Ezra D."/>
            <person name="Gonzalez J."/>
            <person name="Henrissat B."/>
            <person name="Kuo A."/>
            <person name="Liang C."/>
            <person name="Lipzen A."/>
            <person name="Lutzoni F."/>
            <person name="Magnuson J."/>
            <person name="Mondo S."/>
            <person name="Nolan M."/>
            <person name="Ohm R."/>
            <person name="Pangilinan J."/>
            <person name="Park H.-J."/>
            <person name="Ramirez L."/>
            <person name="Alfaro M."/>
            <person name="Sun H."/>
            <person name="Tritt A."/>
            <person name="Yoshinaga Y."/>
            <person name="Zwiers L.-H."/>
            <person name="Turgeon B."/>
            <person name="Goodwin S."/>
            <person name="Spatafora J."/>
            <person name="Crous P."/>
            <person name="Grigoriev I."/>
        </authorList>
    </citation>
    <scope>NUCLEOTIDE SEQUENCE</scope>
    <source>
        <strain evidence="5">CBS 113979</strain>
    </source>
</reference>
<feature type="domain" description="AB hydrolase-1" evidence="4">
    <location>
        <begin position="80"/>
        <end position="369"/>
    </location>
</feature>
<dbReference type="Pfam" id="PF00561">
    <property type="entry name" value="Abhydrolase_1"/>
    <property type="match status" value="1"/>
</dbReference>
<gene>
    <name evidence="5" type="ORF">K402DRAFT_426852</name>
</gene>
<dbReference type="Proteomes" id="UP000800041">
    <property type="component" value="Unassembled WGS sequence"/>
</dbReference>
<feature type="signal peptide" evidence="3">
    <location>
        <begin position="1"/>
        <end position="22"/>
    </location>
</feature>
<feature type="chain" id="PRO_5026236776" evidence="3">
    <location>
        <begin position="23"/>
        <end position="386"/>
    </location>
</feature>
<evidence type="ECO:0000313" key="5">
    <source>
        <dbReference type="EMBL" id="KAF1988961.1"/>
    </source>
</evidence>
<dbReference type="AlphaFoldDB" id="A0A6G1H6Y2"/>
<dbReference type="GO" id="GO:0016787">
    <property type="term" value="F:hydrolase activity"/>
    <property type="evidence" value="ECO:0007669"/>
    <property type="project" value="UniProtKB-KW"/>
</dbReference>
<keyword evidence="6" id="KW-1185">Reference proteome</keyword>
<dbReference type="PRINTS" id="PR00412">
    <property type="entry name" value="EPOXHYDRLASE"/>
</dbReference>
<evidence type="ECO:0000256" key="1">
    <source>
        <dbReference type="ARBA" id="ARBA00022801"/>
    </source>
</evidence>
<dbReference type="InterPro" id="IPR000639">
    <property type="entry name" value="Epox_hydrolase-like"/>
</dbReference>
<dbReference type="PANTHER" id="PTHR43329">
    <property type="entry name" value="EPOXIDE HYDROLASE"/>
    <property type="match status" value="1"/>
</dbReference>
<dbReference type="InterPro" id="IPR029058">
    <property type="entry name" value="AB_hydrolase_fold"/>
</dbReference>
<evidence type="ECO:0000259" key="4">
    <source>
        <dbReference type="Pfam" id="PF00561"/>
    </source>
</evidence>
<dbReference type="SUPFAM" id="SSF53474">
    <property type="entry name" value="alpha/beta-Hydrolases"/>
    <property type="match status" value="1"/>
</dbReference>
<organism evidence="5 6">
    <name type="scientific">Aulographum hederae CBS 113979</name>
    <dbReference type="NCBI Taxonomy" id="1176131"/>
    <lineage>
        <taxon>Eukaryota</taxon>
        <taxon>Fungi</taxon>
        <taxon>Dikarya</taxon>
        <taxon>Ascomycota</taxon>
        <taxon>Pezizomycotina</taxon>
        <taxon>Dothideomycetes</taxon>
        <taxon>Pleosporomycetidae</taxon>
        <taxon>Aulographales</taxon>
        <taxon>Aulographaceae</taxon>
    </lineage>
</organism>
<dbReference type="OrthoDB" id="8119704at2759"/>
<evidence type="ECO:0000256" key="3">
    <source>
        <dbReference type="SAM" id="SignalP"/>
    </source>
</evidence>
<comment type="similarity">
    <text evidence="2">Belongs to the AB hydrolase superfamily. Epoxide hydrolase family.</text>
</comment>
<evidence type="ECO:0000256" key="2">
    <source>
        <dbReference type="ARBA" id="ARBA00038334"/>
    </source>
</evidence>
<sequence length="386" mass="42510">MKVSFKTPFLAIPLIFSSIVSSLPSPLSNSLLDTRAAPFDPNTYTKKFVTCPAVDRSGATPRPISLKLAYLDINPTAKKTLVMLHGWPSLWTTYRHQIQAYENSEYRLIIPEHRGYGDSEHPADLQRSNAMFDFVNDAMCIMDNASVPKGVCVGNDFGAQVCWEAGRYRPDRFIGVFNVGIPYLSGSPSLSLTSLSGLTGLLAKPPKFQYQLYLATNPRGAARELDADARQSIRSCARLGDDKIPADFLTKTDTFLGPWETFDAQQGVGEIPASGIMSGVVEDYMVASYKKQGFYNTFNGYQLGNQAAQMQFAASNGSSILQQPTFTLYPTKDPVADWEALATVANSAANLRDTGSATIATAHWPQEEQPEEFNRILEGFLGKIRW</sequence>
<proteinExistence type="inferred from homology"/>
<evidence type="ECO:0000313" key="6">
    <source>
        <dbReference type="Proteomes" id="UP000800041"/>
    </source>
</evidence>
<dbReference type="Gene3D" id="3.40.50.1820">
    <property type="entry name" value="alpha/beta hydrolase"/>
    <property type="match status" value="1"/>
</dbReference>
<dbReference type="EMBL" id="ML977146">
    <property type="protein sequence ID" value="KAF1988961.1"/>
    <property type="molecule type" value="Genomic_DNA"/>
</dbReference>
<name>A0A6G1H6Y2_9PEZI</name>
<dbReference type="InterPro" id="IPR000073">
    <property type="entry name" value="AB_hydrolase_1"/>
</dbReference>
<keyword evidence="1 5" id="KW-0378">Hydrolase</keyword>